<keyword evidence="3" id="KW-1185">Reference proteome</keyword>
<proteinExistence type="predicted"/>
<sequence length="283" mass="30260">MNMMNQIRNTNEPNRALQPLILAIETSSRVGSVALALGAELLGQATFSAPLRHSAEIFGAIAGLLSRAGYGPSDLRQVHISAGPGSFTGLRIAVAAAKAMHLAGGVRIVAVDCLDVIAANAKDVPSATAFQWNSEDSPAPRRLATVLDAKRGQFFTAVYEYSRDIHGPASEPTPDGPGYRIPAPADGDWRKTLPDCLLSAADLRDRFANPDEPILVAGDGLLHHRSQFEVEGIQILDPALWSPQATGVLLLGRQKAASDRFSDPLTLVPFYLRGPEVTLRKRA</sequence>
<dbReference type="Pfam" id="PF00814">
    <property type="entry name" value="TsaD"/>
    <property type="match status" value="1"/>
</dbReference>
<dbReference type="AlphaFoldDB" id="A0AAW6TT62"/>
<dbReference type="GO" id="GO:0002949">
    <property type="term" value="P:tRNA threonylcarbamoyladenosine modification"/>
    <property type="evidence" value="ECO:0007669"/>
    <property type="project" value="InterPro"/>
</dbReference>
<keyword evidence="2" id="KW-0808">Transferase</keyword>
<dbReference type="RefSeq" id="WP_349243212.1">
    <property type="nucleotide sequence ID" value="NZ_JASCXX010000002.1"/>
</dbReference>
<comment type="caution">
    <text evidence="2">The sequence shown here is derived from an EMBL/GenBank/DDBJ whole genome shotgun (WGS) entry which is preliminary data.</text>
</comment>
<organism evidence="2 3">
    <name type="scientific">Anaerobaca lacustris</name>
    <dbReference type="NCBI Taxonomy" id="3044600"/>
    <lineage>
        <taxon>Bacteria</taxon>
        <taxon>Pseudomonadati</taxon>
        <taxon>Planctomycetota</taxon>
        <taxon>Phycisphaerae</taxon>
        <taxon>Sedimentisphaerales</taxon>
        <taxon>Anaerobacaceae</taxon>
        <taxon>Anaerobaca</taxon>
    </lineage>
</organism>
<dbReference type="Gene3D" id="3.30.420.40">
    <property type="match status" value="2"/>
</dbReference>
<gene>
    <name evidence="2" type="primary">tsaB</name>
    <name evidence="2" type="ORF">QJ522_01995</name>
</gene>
<evidence type="ECO:0000259" key="1">
    <source>
        <dbReference type="Pfam" id="PF00814"/>
    </source>
</evidence>
<dbReference type="Proteomes" id="UP001431776">
    <property type="component" value="Unassembled WGS sequence"/>
</dbReference>
<evidence type="ECO:0000313" key="3">
    <source>
        <dbReference type="Proteomes" id="UP001431776"/>
    </source>
</evidence>
<dbReference type="EMBL" id="JASCXX010000002">
    <property type="protein sequence ID" value="MDI6447800.1"/>
    <property type="molecule type" value="Genomic_DNA"/>
</dbReference>
<accession>A0AAW6TT62</accession>
<protein>
    <submittedName>
        <fullName evidence="2">tRNA (Adenosine(37)-N6)-threonylcarbamoyltransferase complex dimerization subunit type 1 TsaB</fullName>
        <ecNumber evidence="2">2.3.1.234</ecNumber>
    </submittedName>
</protein>
<dbReference type="GO" id="GO:0061711">
    <property type="term" value="F:tRNA N(6)-L-threonylcarbamoyladenine synthase activity"/>
    <property type="evidence" value="ECO:0007669"/>
    <property type="project" value="UniProtKB-EC"/>
</dbReference>
<feature type="domain" description="Gcp-like" evidence="1">
    <location>
        <begin position="52"/>
        <end position="164"/>
    </location>
</feature>
<dbReference type="InterPro" id="IPR022496">
    <property type="entry name" value="T6A_TsaB"/>
</dbReference>
<dbReference type="NCBIfam" id="TIGR03725">
    <property type="entry name" value="T6A_YeaZ"/>
    <property type="match status" value="1"/>
</dbReference>
<dbReference type="SUPFAM" id="SSF53067">
    <property type="entry name" value="Actin-like ATPase domain"/>
    <property type="match status" value="2"/>
</dbReference>
<evidence type="ECO:0000313" key="2">
    <source>
        <dbReference type="EMBL" id="MDI6447800.1"/>
    </source>
</evidence>
<name>A0AAW6TT62_9BACT</name>
<reference evidence="2" key="1">
    <citation type="submission" date="2023-05" db="EMBL/GenBank/DDBJ databases">
        <title>Anaerotaeda fermentans gen. nov., sp. nov., a novel anaerobic planctomycete of the new family within the order Sedimentisphaerales isolated from Taman Peninsula, Russia.</title>
        <authorList>
            <person name="Khomyakova M.A."/>
            <person name="Merkel A.Y."/>
            <person name="Slobodkin A.I."/>
        </authorList>
    </citation>
    <scope>NUCLEOTIDE SEQUENCE</scope>
    <source>
        <strain evidence="2">M17dextr</strain>
    </source>
</reference>
<dbReference type="InterPro" id="IPR043129">
    <property type="entry name" value="ATPase_NBD"/>
</dbReference>
<dbReference type="InterPro" id="IPR000905">
    <property type="entry name" value="Gcp-like_dom"/>
</dbReference>
<keyword evidence="2" id="KW-0012">Acyltransferase</keyword>
<dbReference type="EC" id="2.3.1.234" evidence="2"/>